<dbReference type="Gene3D" id="1.10.1900.10">
    <property type="entry name" value="c-terminal domain of poly(a) binding protein"/>
    <property type="match status" value="1"/>
</dbReference>
<dbReference type="PANTHER" id="PTHR41307:SF1">
    <property type="entry name" value="MEMBRANE PROTEIN"/>
    <property type="match status" value="1"/>
</dbReference>
<keyword evidence="1" id="KW-0472">Membrane</keyword>
<dbReference type="SUPFAM" id="SSF158560">
    <property type="entry name" value="BH3980-like"/>
    <property type="match status" value="1"/>
</dbReference>
<proteinExistence type="predicted"/>
<dbReference type="RefSeq" id="WP_208929772.1">
    <property type="nucleotide sequence ID" value="NZ_CP013655.1"/>
</dbReference>
<feature type="transmembrane region" description="Helical" evidence="1">
    <location>
        <begin position="243"/>
        <end position="262"/>
    </location>
</feature>
<keyword evidence="1" id="KW-0812">Transmembrane</keyword>
<accession>A0A0U2XCM4</accession>
<feature type="transmembrane region" description="Helical" evidence="1">
    <location>
        <begin position="127"/>
        <end position="145"/>
    </location>
</feature>
<dbReference type="Proteomes" id="UP000067523">
    <property type="component" value="Chromosome"/>
</dbReference>
<name>A0A0U2XCM4_9ENTE</name>
<reference evidence="3" key="1">
    <citation type="submission" date="2015-12" db="EMBL/GenBank/DDBJ databases">
        <authorList>
            <person name="Lauer A."/>
            <person name="Humrighouse B."/>
            <person name="Loparev V."/>
            <person name="Shewmaker P.L."/>
            <person name="Whitney A.M."/>
            <person name="McLaughlin R.W."/>
        </authorList>
    </citation>
    <scope>NUCLEOTIDE SEQUENCE [LARGE SCALE GENOMIC DNA]</scope>
    <source>
        <strain evidence="3">LMG 26678</strain>
    </source>
</reference>
<gene>
    <name evidence="2" type="ORF">ATZ35_04950</name>
</gene>
<protein>
    <recommendedName>
        <fullName evidence="4">DUF1129 domain-containing protein</fullName>
    </recommendedName>
</protein>
<evidence type="ECO:0000313" key="2">
    <source>
        <dbReference type="EMBL" id="ALS36529.1"/>
    </source>
</evidence>
<evidence type="ECO:0000256" key="1">
    <source>
        <dbReference type="SAM" id="Phobius"/>
    </source>
</evidence>
<keyword evidence="3" id="KW-1185">Reference proteome</keyword>
<feature type="transmembrane region" description="Helical" evidence="1">
    <location>
        <begin position="94"/>
        <end position="121"/>
    </location>
</feature>
<dbReference type="AlphaFoldDB" id="A0A0U2XCM4"/>
<evidence type="ECO:0008006" key="4">
    <source>
        <dbReference type="Google" id="ProtNLM"/>
    </source>
</evidence>
<dbReference type="PANTHER" id="PTHR41307">
    <property type="entry name" value="MEMBRANE PROTEIN-RELATED"/>
    <property type="match status" value="1"/>
</dbReference>
<feature type="transmembrane region" description="Helical" evidence="1">
    <location>
        <begin position="183"/>
        <end position="206"/>
    </location>
</feature>
<organism evidence="2 3">
    <name type="scientific">Enterococcus rotai</name>
    <dbReference type="NCBI Taxonomy" id="118060"/>
    <lineage>
        <taxon>Bacteria</taxon>
        <taxon>Bacillati</taxon>
        <taxon>Bacillota</taxon>
        <taxon>Bacilli</taxon>
        <taxon>Lactobacillales</taxon>
        <taxon>Enterococcaceae</taxon>
        <taxon>Enterococcus</taxon>
    </lineage>
</organism>
<dbReference type="EMBL" id="CP013655">
    <property type="protein sequence ID" value="ALS36529.1"/>
    <property type="molecule type" value="Genomic_DNA"/>
</dbReference>
<keyword evidence="1" id="KW-1133">Transmembrane helix</keyword>
<sequence length="268" mass="30140">MNTKDMIKQNNQLRNQLNPENKKYYEEILVYIRVNVNKDEQQTEETLLEILQDILDAQKNGTSAKEFFGKNPKEISDNILAELPSSSGTSLIKFVLLIFVLLLQFNLITILLEPVIAISFFKTGLPILLSAAAIFFILAVVKYYSFSKKTSYSFALLAFICWLATFLVPIIDTRLNGIGQTIILSHQTFALILLILSGIILVGYYLEKSSFFEIIPTVILAILEFTVLIGLVNPATLSLGSKAIFSTLLLLLLFVLPAIQFYTQEKQS</sequence>
<dbReference type="STRING" id="118060.ATZ35_04950"/>
<feature type="transmembrane region" description="Helical" evidence="1">
    <location>
        <begin position="218"/>
        <end position="237"/>
    </location>
</feature>
<feature type="transmembrane region" description="Helical" evidence="1">
    <location>
        <begin position="152"/>
        <end position="171"/>
    </location>
</feature>
<dbReference type="KEGG" id="erx:ATZ35_04950"/>
<evidence type="ECO:0000313" key="3">
    <source>
        <dbReference type="Proteomes" id="UP000067523"/>
    </source>
</evidence>